<dbReference type="GO" id="GO:0004620">
    <property type="term" value="F:phospholipase activity"/>
    <property type="evidence" value="ECO:0007669"/>
    <property type="project" value="TreeGrafter"/>
</dbReference>
<dbReference type="InterPro" id="IPR036770">
    <property type="entry name" value="Ankyrin_rpt-contain_sf"/>
</dbReference>
<evidence type="ECO:0000313" key="2">
    <source>
        <dbReference type="EMBL" id="GFR42514.1"/>
    </source>
</evidence>
<feature type="compositionally biased region" description="Low complexity" evidence="1">
    <location>
        <begin position="91"/>
        <end position="102"/>
    </location>
</feature>
<dbReference type="AlphaFoldDB" id="A0AAD3HIF8"/>
<comment type="caution">
    <text evidence="2">The sequence shown here is derived from an EMBL/GenBank/DDBJ whole genome shotgun (WGS) entry which is preliminary data.</text>
</comment>
<gene>
    <name evidence="2" type="ORF">Agub_g3406</name>
</gene>
<dbReference type="GO" id="GO:0016020">
    <property type="term" value="C:membrane"/>
    <property type="evidence" value="ECO:0007669"/>
    <property type="project" value="TreeGrafter"/>
</dbReference>
<dbReference type="EMBL" id="BMAR01000003">
    <property type="protein sequence ID" value="GFR42514.1"/>
    <property type="molecule type" value="Genomic_DNA"/>
</dbReference>
<evidence type="ECO:0000256" key="1">
    <source>
        <dbReference type="SAM" id="MobiDB-lite"/>
    </source>
</evidence>
<reference evidence="2 3" key="1">
    <citation type="journal article" date="2021" name="Sci. Rep.">
        <title>Genome sequencing of the multicellular alga Astrephomene provides insights into convergent evolution of germ-soma differentiation.</title>
        <authorList>
            <person name="Yamashita S."/>
            <person name="Yamamoto K."/>
            <person name="Matsuzaki R."/>
            <person name="Suzuki S."/>
            <person name="Yamaguchi H."/>
            <person name="Hirooka S."/>
            <person name="Minakuchi Y."/>
            <person name="Miyagishima S."/>
            <person name="Kawachi M."/>
            <person name="Toyoda A."/>
            <person name="Nozaki H."/>
        </authorList>
    </citation>
    <scope>NUCLEOTIDE SEQUENCE [LARGE SCALE GENOMIC DNA]</scope>
    <source>
        <strain evidence="2 3">NIES-4017</strain>
    </source>
</reference>
<dbReference type="PANTHER" id="PTHR12393:SF6">
    <property type="entry name" value="SPHINGOMYELIN PHOSPHODIESTERASE 2"/>
    <property type="match status" value="1"/>
</dbReference>
<feature type="non-terminal residue" evidence="2">
    <location>
        <position position="1"/>
    </location>
</feature>
<dbReference type="SUPFAM" id="SSF48403">
    <property type="entry name" value="Ankyrin repeat"/>
    <property type="match status" value="1"/>
</dbReference>
<protein>
    <submittedName>
        <fullName evidence="2">Uncharacterized protein</fullName>
    </submittedName>
</protein>
<dbReference type="GO" id="GO:0071944">
    <property type="term" value="C:cell periphery"/>
    <property type="evidence" value="ECO:0007669"/>
    <property type="project" value="TreeGrafter"/>
</dbReference>
<sequence length="549" mass="59659">MSNHSRDVVLDVCSHSVGERRWELSTSCAVLLDNVSRHSAGITCGLQRESRRGSSSTLGNAYTGHSVTGEGLDGLQRRSSGKEQRTCAQEPAARAPSRGPSAQRQMVRTAPTQQQPAQTARIWPQLPPELAERVTSFLPPNEVACNVRLVNKATAALFRGPPYSAVRLSLPVPHHAFKRHWGRNGVFRCMTLAQRRQLLSLTARSGSLANLKYAVKVAGCLPDSQVINAAAAAGQAACCRWIQRRYICLFKDALAAAAAAGQQAMCEWGLENAWPWRSGAVYEALRGGHLELADWLLSKRIRREMDTQLFPSIRTDEPITNGLLLAAVAEGCDLQTLQERYHTWPLEQEQAAGQVQHLPLLMLPQQQQQMLLERNPRAIILAAAACSPTPDWQAKVLWLEGLGYPQTPLMCRRVAAACLDALQRLTWLRARGCPVDGRVAEAAVQAGRQDVLAALLAEGIRPDVGCVEEAGHGGHLGVITLLHSQGLRVFQGDPQGMLCIAAQGGHLPLVAWLVQTFGTAGDEGEEEPAVSLSTWVFDSAARSGNLELL</sequence>
<proteinExistence type="predicted"/>
<accession>A0AAD3HIF8</accession>
<dbReference type="GO" id="GO:0046513">
    <property type="term" value="P:ceramide biosynthetic process"/>
    <property type="evidence" value="ECO:0007669"/>
    <property type="project" value="TreeGrafter"/>
</dbReference>
<dbReference type="GO" id="GO:0005783">
    <property type="term" value="C:endoplasmic reticulum"/>
    <property type="evidence" value="ECO:0007669"/>
    <property type="project" value="TreeGrafter"/>
</dbReference>
<dbReference type="Proteomes" id="UP001054857">
    <property type="component" value="Unassembled WGS sequence"/>
</dbReference>
<dbReference type="GO" id="GO:0030149">
    <property type="term" value="P:sphingolipid catabolic process"/>
    <property type="evidence" value="ECO:0007669"/>
    <property type="project" value="TreeGrafter"/>
</dbReference>
<dbReference type="Gene3D" id="1.25.40.20">
    <property type="entry name" value="Ankyrin repeat-containing domain"/>
    <property type="match status" value="1"/>
</dbReference>
<dbReference type="PANTHER" id="PTHR12393">
    <property type="entry name" value="SPHINGOMYELIN PHOSPHODIESTERASE RELATED"/>
    <property type="match status" value="1"/>
</dbReference>
<organism evidence="2 3">
    <name type="scientific">Astrephomene gubernaculifera</name>
    <dbReference type="NCBI Taxonomy" id="47775"/>
    <lineage>
        <taxon>Eukaryota</taxon>
        <taxon>Viridiplantae</taxon>
        <taxon>Chlorophyta</taxon>
        <taxon>core chlorophytes</taxon>
        <taxon>Chlorophyceae</taxon>
        <taxon>CS clade</taxon>
        <taxon>Chlamydomonadales</taxon>
        <taxon>Astrephomenaceae</taxon>
        <taxon>Astrephomene</taxon>
    </lineage>
</organism>
<evidence type="ECO:0000313" key="3">
    <source>
        <dbReference type="Proteomes" id="UP001054857"/>
    </source>
</evidence>
<feature type="compositionally biased region" description="Polar residues" evidence="1">
    <location>
        <begin position="53"/>
        <end position="66"/>
    </location>
</feature>
<feature type="region of interest" description="Disordered" evidence="1">
    <location>
        <begin position="47"/>
        <end position="104"/>
    </location>
</feature>
<name>A0AAD3HIF8_9CHLO</name>
<keyword evidence="3" id="KW-1185">Reference proteome</keyword>